<dbReference type="NCBIfam" id="TIGR02591">
    <property type="entry name" value="cas_Csh1"/>
    <property type="match status" value="1"/>
</dbReference>
<dbReference type="AlphaFoldDB" id="A0A2J6WGF5"/>
<dbReference type="InterPro" id="IPR013420">
    <property type="entry name" value="CRISPR-assoc_prot_Cas8b/Csh1_C"/>
</dbReference>
<evidence type="ECO:0000313" key="2">
    <source>
        <dbReference type="Proteomes" id="UP000242881"/>
    </source>
</evidence>
<protein>
    <submittedName>
        <fullName evidence="1">TIGR02556 family CRISPR-associated protein</fullName>
    </submittedName>
</protein>
<dbReference type="EMBL" id="PNIN01000072">
    <property type="protein sequence ID" value="PMP69433.1"/>
    <property type="molecule type" value="Genomic_DNA"/>
</dbReference>
<comment type="caution">
    <text evidence="1">The sequence shown here is derived from an EMBL/GenBank/DDBJ whole genome shotgun (WGS) entry which is preliminary data.</text>
</comment>
<dbReference type="InterPro" id="IPR013389">
    <property type="entry name" value="CRISPR-assoc_prot_Cas8b"/>
</dbReference>
<dbReference type="Proteomes" id="UP000242881">
    <property type="component" value="Unassembled WGS sequence"/>
</dbReference>
<gene>
    <name evidence="1" type="ORF">C0187_07005</name>
</gene>
<dbReference type="NCBIfam" id="TIGR02556">
    <property type="entry name" value="cas_TM1802"/>
    <property type="match status" value="1"/>
</dbReference>
<proteinExistence type="predicted"/>
<evidence type="ECO:0000313" key="1">
    <source>
        <dbReference type="EMBL" id="PMP69433.1"/>
    </source>
</evidence>
<sequence>MLTAIKEIGEIVTVKEKNIDGKVLTIMLDNEQTYLGIEIEDYDSEKVNKYLYKEGASKGNAPSPFCPITEPIKSFKKLDNWLKKCVDMCSNEEESNKYFISKIYKMIRKNESDISEDLRSKINEIPKKTSKFLTIKIDRKFLGEYDIFRKCVDSFAEEKRKKSASVGTCSVCGKFDTEVSGKTDVFKFYTIDKPGFITGGFNESHAWKNFPVCIECKSLLENGKKFIDTKLNFKFYGLNYYLIPRLLIGSKDILKEILEIMSDTNKVISLKKRIKKRITSDENEILEYLSEIKDILTINFLFLRREQSAERILLLIEDVLPSRIKKIFEAKDRVDNIFIEEFNFGRIRIFFSKSDEGKKENDLNKYFLEIVDSVFKGKRLDFSFIVKFYMAVIRKEFIKDRYFSSRVKDALMSTIFFENLGLITFEEVKDMEESIFSSIFGRYGKSLSSSVKRGIFLMGSLTQLLLNKQWSERNSKSFMKKLKGLKMDEKDIKALLSEVQNKLEEYDAFDKGKRAIASEISKYFLEAGEGWKMSVDEINFYFACGMNLASDVASIVYKKENIIDKEE</sequence>
<reference evidence="1 2" key="1">
    <citation type="submission" date="2018-01" db="EMBL/GenBank/DDBJ databases">
        <title>Metagenomic assembled genomes from two thermal pools in the Uzon Caldera, Kamchatka, Russia.</title>
        <authorList>
            <person name="Wilkins L."/>
            <person name="Ettinger C."/>
        </authorList>
    </citation>
    <scope>NUCLEOTIDE SEQUENCE [LARGE SCALE GENOMIC DNA]</scope>
    <source>
        <strain evidence="1">ZAV-05</strain>
    </source>
</reference>
<name>A0A2J6WGF5_9BACT</name>
<organism evidence="1 2">
    <name type="scientific">Calditerrivibrio nitroreducens</name>
    <dbReference type="NCBI Taxonomy" id="477976"/>
    <lineage>
        <taxon>Bacteria</taxon>
        <taxon>Pseudomonadati</taxon>
        <taxon>Deferribacterota</taxon>
        <taxon>Deferribacteres</taxon>
        <taxon>Deferribacterales</taxon>
        <taxon>Calditerrivibrionaceae</taxon>
    </lineage>
</organism>
<dbReference type="Pfam" id="PF09484">
    <property type="entry name" value="Cas_TM1802"/>
    <property type="match status" value="1"/>
</dbReference>
<accession>A0A2J6WGF5</accession>